<comment type="caution">
    <text evidence="7">The sequence shown here is derived from an EMBL/GenBank/DDBJ whole genome shotgun (WGS) entry which is preliminary data.</text>
</comment>
<feature type="compositionally biased region" description="Basic and acidic residues" evidence="5">
    <location>
        <begin position="202"/>
        <end position="228"/>
    </location>
</feature>
<dbReference type="CDD" id="cd00371">
    <property type="entry name" value="HMA"/>
    <property type="match status" value="1"/>
</dbReference>
<proteinExistence type="inferred from homology"/>
<evidence type="ECO:0000259" key="6">
    <source>
        <dbReference type="PROSITE" id="PS50846"/>
    </source>
</evidence>
<dbReference type="SUPFAM" id="SSF55008">
    <property type="entry name" value="HMA, heavy metal-associated domain"/>
    <property type="match status" value="1"/>
</dbReference>
<dbReference type="GO" id="GO:0046872">
    <property type="term" value="F:metal ion binding"/>
    <property type="evidence" value="ECO:0007669"/>
    <property type="project" value="UniProtKB-KW"/>
</dbReference>
<feature type="compositionally biased region" description="Polar residues" evidence="5">
    <location>
        <begin position="166"/>
        <end position="182"/>
    </location>
</feature>
<keyword evidence="3" id="KW-0449">Lipoprotein</keyword>
<reference evidence="7 8" key="1">
    <citation type="submission" date="2022-12" db="EMBL/GenBank/DDBJ databases">
        <title>Chromosome-scale assembly of the Ensete ventricosum genome.</title>
        <authorList>
            <person name="Dussert Y."/>
            <person name="Stocks J."/>
            <person name="Wendawek A."/>
            <person name="Woldeyes F."/>
            <person name="Nichols R.A."/>
            <person name="Borrell J.S."/>
        </authorList>
    </citation>
    <scope>NUCLEOTIDE SEQUENCE [LARGE SCALE GENOMIC DNA]</scope>
    <source>
        <strain evidence="8">cv. Maze</strain>
        <tissue evidence="7">Seeds</tissue>
    </source>
</reference>
<evidence type="ECO:0000256" key="2">
    <source>
        <dbReference type="ARBA" id="ARBA00022723"/>
    </source>
</evidence>
<evidence type="ECO:0000313" key="8">
    <source>
        <dbReference type="Proteomes" id="UP001222027"/>
    </source>
</evidence>
<dbReference type="EMBL" id="JAQQAF010000008">
    <property type="protein sequence ID" value="KAJ8467542.1"/>
    <property type="molecule type" value="Genomic_DNA"/>
</dbReference>
<dbReference type="AlphaFoldDB" id="A0AAV8Q2W3"/>
<dbReference type="PANTHER" id="PTHR45868">
    <property type="entry name" value="HEAVY METAL-ASSOCIATED ISOPRENYLATED PLANT PROTEIN 33-RELATED"/>
    <property type="match status" value="1"/>
</dbReference>
<dbReference type="PROSITE" id="PS50846">
    <property type="entry name" value="HMA_2"/>
    <property type="match status" value="1"/>
</dbReference>
<feature type="region of interest" description="Disordered" evidence="5">
    <location>
        <begin position="71"/>
        <end position="253"/>
    </location>
</feature>
<keyword evidence="8" id="KW-1185">Reference proteome</keyword>
<name>A0AAV8Q2W3_ENSVE</name>
<gene>
    <name evidence="7" type="ORF">OPV22_030094</name>
</gene>
<dbReference type="Proteomes" id="UP001222027">
    <property type="component" value="Unassembled WGS sequence"/>
</dbReference>
<protein>
    <recommendedName>
        <fullName evidence="6">HMA domain-containing protein</fullName>
    </recommendedName>
</protein>
<evidence type="ECO:0000256" key="4">
    <source>
        <dbReference type="ARBA" id="ARBA00024045"/>
    </source>
</evidence>
<feature type="domain" description="HMA" evidence="6">
    <location>
        <begin position="13"/>
        <end position="76"/>
    </location>
</feature>
<keyword evidence="1" id="KW-0488">Methylation</keyword>
<sequence>MASAAEPSESLNYKTWVLKVSIHCEGCKRKVKRILKSIPGVYDAEVDARQHKVTVKTVVDAETLIKRLGKSGKHAALWPEKKSGNQSPGNGETIKKKEDKEPSVSKEPAESSGKKSIPSESSSASPAAATAPAEVSDADRTEAEAKPKPPTEPAKPDSETEERNVNEPQTTNATKVDTSAQTPEKPAATVDEKASASSAEISSEKGGGEKKGDKAQKENSGDAGKDPDAGSINSSPPPHAYSHPAYPPPAYVMSYNMAQPSASQAYYASPAPPASHGYAYMPFPPPPEFYYGSMDPSLPAPVQPAPHDNMFSDENPNACNIM</sequence>
<dbReference type="PANTHER" id="PTHR45868:SF80">
    <property type="entry name" value="F15K9.8-RELATED"/>
    <property type="match status" value="1"/>
</dbReference>
<evidence type="ECO:0000256" key="3">
    <source>
        <dbReference type="ARBA" id="ARBA00023289"/>
    </source>
</evidence>
<accession>A0AAV8Q2W3</accession>
<comment type="similarity">
    <text evidence="4">Belongs to the HIPP family.</text>
</comment>
<feature type="compositionally biased region" description="Basic and acidic residues" evidence="5">
    <location>
        <begin position="93"/>
        <end position="113"/>
    </location>
</feature>
<keyword evidence="2" id="KW-0479">Metal-binding</keyword>
<dbReference type="InterPro" id="IPR036163">
    <property type="entry name" value="HMA_dom_sf"/>
</dbReference>
<dbReference type="Gene3D" id="3.30.70.100">
    <property type="match status" value="1"/>
</dbReference>
<dbReference type="Pfam" id="PF00403">
    <property type="entry name" value="HMA"/>
    <property type="match status" value="1"/>
</dbReference>
<feature type="compositionally biased region" description="Basic and acidic residues" evidence="5">
    <location>
        <begin position="137"/>
        <end position="165"/>
    </location>
</feature>
<organism evidence="7 8">
    <name type="scientific">Ensete ventricosum</name>
    <name type="common">Abyssinian banana</name>
    <name type="synonym">Musa ensete</name>
    <dbReference type="NCBI Taxonomy" id="4639"/>
    <lineage>
        <taxon>Eukaryota</taxon>
        <taxon>Viridiplantae</taxon>
        <taxon>Streptophyta</taxon>
        <taxon>Embryophyta</taxon>
        <taxon>Tracheophyta</taxon>
        <taxon>Spermatophyta</taxon>
        <taxon>Magnoliopsida</taxon>
        <taxon>Liliopsida</taxon>
        <taxon>Zingiberales</taxon>
        <taxon>Musaceae</taxon>
        <taxon>Ensete</taxon>
    </lineage>
</organism>
<feature type="compositionally biased region" description="Pro residues" evidence="5">
    <location>
        <begin position="235"/>
        <end position="250"/>
    </location>
</feature>
<evidence type="ECO:0000313" key="7">
    <source>
        <dbReference type="EMBL" id="KAJ8467542.1"/>
    </source>
</evidence>
<evidence type="ECO:0000256" key="1">
    <source>
        <dbReference type="ARBA" id="ARBA00022481"/>
    </source>
</evidence>
<evidence type="ECO:0000256" key="5">
    <source>
        <dbReference type="SAM" id="MobiDB-lite"/>
    </source>
</evidence>
<keyword evidence="3" id="KW-0636">Prenylation</keyword>
<feature type="compositionally biased region" description="Low complexity" evidence="5">
    <location>
        <begin position="114"/>
        <end position="135"/>
    </location>
</feature>
<dbReference type="InterPro" id="IPR006121">
    <property type="entry name" value="HMA_dom"/>
</dbReference>